<evidence type="ECO:0000256" key="2">
    <source>
        <dbReference type="ARBA" id="ARBA00022630"/>
    </source>
</evidence>
<keyword evidence="4 6" id="KW-0560">Oxidoreductase</keyword>
<proteinExistence type="inferred from homology"/>
<dbReference type="Gene3D" id="3.20.20.70">
    <property type="entry name" value="Aldolase class I"/>
    <property type="match status" value="1"/>
</dbReference>
<protein>
    <submittedName>
        <fullName evidence="6">Nitronate monooxygenase</fullName>
        <ecNumber evidence="6">1.13.12.16</ecNumber>
    </submittedName>
</protein>
<evidence type="ECO:0000313" key="6">
    <source>
        <dbReference type="EMBL" id="MET4579643.1"/>
    </source>
</evidence>
<comment type="similarity">
    <text evidence="1">Belongs to the nitronate monooxygenase family. NMO class I subfamily.</text>
</comment>
<comment type="caution">
    <text evidence="6">The sequence shown here is derived from an EMBL/GenBank/DDBJ whole genome shotgun (WGS) entry which is preliminary data.</text>
</comment>
<dbReference type="InterPro" id="IPR013785">
    <property type="entry name" value="Aldolase_TIM"/>
</dbReference>
<dbReference type="EC" id="1.13.12.16" evidence="6"/>
<keyword evidence="5 6" id="KW-0503">Monooxygenase</keyword>
<dbReference type="GO" id="GO:0018580">
    <property type="term" value="F:nitronate monooxygenase activity"/>
    <property type="evidence" value="ECO:0007669"/>
    <property type="project" value="UniProtKB-EC"/>
</dbReference>
<evidence type="ECO:0000313" key="7">
    <source>
        <dbReference type="Proteomes" id="UP001549320"/>
    </source>
</evidence>
<dbReference type="SUPFAM" id="SSF51412">
    <property type="entry name" value="Inosine monophosphate dehydrogenase (IMPDH)"/>
    <property type="match status" value="1"/>
</dbReference>
<organism evidence="6 7">
    <name type="scientific">Ottowia thiooxydans</name>
    <dbReference type="NCBI Taxonomy" id="219182"/>
    <lineage>
        <taxon>Bacteria</taxon>
        <taxon>Pseudomonadati</taxon>
        <taxon>Pseudomonadota</taxon>
        <taxon>Betaproteobacteria</taxon>
        <taxon>Burkholderiales</taxon>
        <taxon>Comamonadaceae</taxon>
        <taxon>Ottowia</taxon>
    </lineage>
</organism>
<sequence>MDKARNLGARLNEQLRLPVICSPMFIISNPEMVIEQCRSGVVGTFPVLNARPQEELTVWLTRIETALDAERAAGRKVAPHGVNLVIRPNDPRFEADLATCVSHKVPVVITSLGNPAAVVQAVHAYGGLVLHDVTSARHARRALEAGVDGLILVCAGAGGHAGALSPFALLREVRAFYDGLIVLAGAITDGRSVLAAQVMGADLAYMGTRFIATRESGAVEEYKAMLVQASATDIIYTPHFSGIPANYLKASLVAAGLDPDNLPQVNAAEVRARGDRQTRWKHIWGAGQGVGNIQDLPGTAELVDRLTAEYKSARDETLKRFA</sequence>
<dbReference type="Proteomes" id="UP001549320">
    <property type="component" value="Unassembled WGS sequence"/>
</dbReference>
<dbReference type="EMBL" id="JBEPSH010000010">
    <property type="protein sequence ID" value="MET4579643.1"/>
    <property type="molecule type" value="Genomic_DNA"/>
</dbReference>
<dbReference type="PANTHER" id="PTHR42747">
    <property type="entry name" value="NITRONATE MONOOXYGENASE-RELATED"/>
    <property type="match status" value="1"/>
</dbReference>
<evidence type="ECO:0000256" key="3">
    <source>
        <dbReference type="ARBA" id="ARBA00022643"/>
    </source>
</evidence>
<dbReference type="Pfam" id="PF03060">
    <property type="entry name" value="NMO"/>
    <property type="match status" value="1"/>
</dbReference>
<keyword evidence="7" id="KW-1185">Reference proteome</keyword>
<dbReference type="InterPro" id="IPR004136">
    <property type="entry name" value="NMO"/>
</dbReference>
<dbReference type="CDD" id="cd04730">
    <property type="entry name" value="NPD_like"/>
    <property type="match status" value="1"/>
</dbReference>
<keyword evidence="3" id="KW-0288">FMN</keyword>
<evidence type="ECO:0000256" key="4">
    <source>
        <dbReference type="ARBA" id="ARBA00023002"/>
    </source>
</evidence>
<keyword evidence="2" id="KW-0285">Flavoprotein</keyword>
<reference evidence="6 7" key="1">
    <citation type="submission" date="2024-06" db="EMBL/GenBank/DDBJ databases">
        <title>Sorghum-associated microbial communities from plants grown in Nebraska, USA.</title>
        <authorList>
            <person name="Schachtman D."/>
        </authorList>
    </citation>
    <scope>NUCLEOTIDE SEQUENCE [LARGE SCALE GENOMIC DNA]</scope>
    <source>
        <strain evidence="6 7">2709</strain>
    </source>
</reference>
<name>A0ABV2QGD9_9BURK</name>
<dbReference type="PANTHER" id="PTHR42747:SF4">
    <property type="entry name" value="BLR1330 PROTEIN"/>
    <property type="match status" value="1"/>
</dbReference>
<evidence type="ECO:0000256" key="5">
    <source>
        <dbReference type="ARBA" id="ARBA00023033"/>
    </source>
</evidence>
<evidence type="ECO:0000256" key="1">
    <source>
        <dbReference type="ARBA" id="ARBA00009881"/>
    </source>
</evidence>
<accession>A0ABV2QGD9</accession>
<gene>
    <name evidence="6" type="ORF">ABIE13_004780</name>
</gene>
<dbReference type="RefSeq" id="WP_354447910.1">
    <property type="nucleotide sequence ID" value="NZ_JBEPSH010000010.1"/>
</dbReference>